<dbReference type="AlphaFoldDB" id="A0A0N4U5Q4"/>
<dbReference type="STRING" id="318479.A0A0N4U5Q4"/>
<reference evidence="4" key="1">
    <citation type="submission" date="2017-02" db="UniProtKB">
        <authorList>
            <consortium name="WormBaseParasite"/>
        </authorList>
    </citation>
    <scope>IDENTIFICATION</scope>
</reference>
<reference evidence="1 3" key="2">
    <citation type="submission" date="2018-11" db="EMBL/GenBank/DDBJ databases">
        <authorList>
            <consortium name="Pathogen Informatics"/>
        </authorList>
    </citation>
    <scope>NUCLEOTIDE SEQUENCE [LARGE SCALE GENOMIC DNA]</scope>
</reference>
<accession>A0A0N4U5Q4</accession>
<gene>
    <name evidence="1" type="ORF">DME_LOCUS6553</name>
</gene>
<dbReference type="Proteomes" id="UP000274756">
    <property type="component" value="Unassembled WGS sequence"/>
</dbReference>
<keyword evidence="3" id="KW-1185">Reference proteome</keyword>
<evidence type="ECO:0000313" key="4">
    <source>
        <dbReference type="WBParaSite" id="DME_0000219301-mRNA-1"/>
    </source>
</evidence>
<proteinExistence type="predicted"/>
<dbReference type="WBParaSite" id="DME_0000219301-mRNA-1">
    <property type="protein sequence ID" value="DME_0000219301-mRNA-1"/>
    <property type="gene ID" value="DME_0000219301"/>
</dbReference>
<dbReference type="Proteomes" id="UP000038040">
    <property type="component" value="Unplaced"/>
</dbReference>
<name>A0A0N4U5Q4_DRAME</name>
<protein>
    <submittedName>
        <fullName evidence="1 4">Uncharacterized protein</fullName>
    </submittedName>
</protein>
<dbReference type="EMBL" id="UYYG01001156">
    <property type="protein sequence ID" value="VDN56580.1"/>
    <property type="molecule type" value="Genomic_DNA"/>
</dbReference>
<evidence type="ECO:0000313" key="3">
    <source>
        <dbReference type="Proteomes" id="UP000274756"/>
    </source>
</evidence>
<dbReference type="OrthoDB" id="5874817at2759"/>
<evidence type="ECO:0000313" key="1">
    <source>
        <dbReference type="EMBL" id="VDN56580.1"/>
    </source>
</evidence>
<sequence length="94" mass="11381">MNFAKNNQIEANEKKPHRSQFLHRRNRFIREPFDIDDILGFNKENTFEQFEEKFAQSSRDKRKLSVENTKKAKKRRVENRKVWISELKVCGLVN</sequence>
<organism evidence="2 4">
    <name type="scientific">Dracunculus medinensis</name>
    <name type="common">Guinea worm</name>
    <dbReference type="NCBI Taxonomy" id="318479"/>
    <lineage>
        <taxon>Eukaryota</taxon>
        <taxon>Metazoa</taxon>
        <taxon>Ecdysozoa</taxon>
        <taxon>Nematoda</taxon>
        <taxon>Chromadorea</taxon>
        <taxon>Rhabditida</taxon>
        <taxon>Spirurina</taxon>
        <taxon>Dracunculoidea</taxon>
        <taxon>Dracunculidae</taxon>
        <taxon>Dracunculus</taxon>
    </lineage>
</organism>
<evidence type="ECO:0000313" key="2">
    <source>
        <dbReference type="Proteomes" id="UP000038040"/>
    </source>
</evidence>